<dbReference type="InterPro" id="IPR002818">
    <property type="entry name" value="DJ-1/PfpI"/>
</dbReference>
<gene>
    <name evidence="5" type="ORF">FGF04_30180</name>
</gene>
<name>A0A5B0AML0_9ACTN</name>
<comment type="caution">
    <text evidence="5">The sequence shown here is derived from an EMBL/GenBank/DDBJ whole genome shotgun (WGS) entry which is preliminary data.</text>
</comment>
<evidence type="ECO:0000259" key="4">
    <source>
        <dbReference type="Pfam" id="PF01965"/>
    </source>
</evidence>
<dbReference type="EMBL" id="VDFC01000049">
    <property type="protein sequence ID" value="KAA0929845.1"/>
    <property type="molecule type" value="Genomic_DNA"/>
</dbReference>
<dbReference type="PANTHER" id="PTHR48094">
    <property type="entry name" value="PROTEIN/NUCLEIC ACID DEGLYCASE DJ-1-RELATED"/>
    <property type="match status" value="1"/>
</dbReference>
<protein>
    <submittedName>
        <fullName evidence="5">Type 1 glutamine amidotransferase domain-containing protein</fullName>
    </submittedName>
</protein>
<keyword evidence="1" id="KW-0346">Stress response</keyword>
<evidence type="ECO:0000256" key="2">
    <source>
        <dbReference type="ARBA" id="ARBA00023239"/>
    </source>
</evidence>
<keyword evidence="5" id="KW-0315">Glutamine amidotransferase</keyword>
<dbReference type="InterPro" id="IPR050325">
    <property type="entry name" value="Prot/Nucl_acid_deglycase"/>
</dbReference>
<dbReference type="Proteomes" id="UP000324965">
    <property type="component" value="Unassembled WGS sequence"/>
</dbReference>
<dbReference type="SUPFAM" id="SSF52317">
    <property type="entry name" value="Class I glutamine amidotransferase-like"/>
    <property type="match status" value="1"/>
</dbReference>
<dbReference type="GO" id="GO:0019243">
    <property type="term" value="P:methylglyoxal catabolic process to D-lactate via S-lactoyl-glutathione"/>
    <property type="evidence" value="ECO:0007669"/>
    <property type="project" value="TreeGrafter"/>
</dbReference>
<dbReference type="AlphaFoldDB" id="A0A5B0AML0"/>
<proteinExistence type="inferred from homology"/>
<dbReference type="GO" id="GO:0019172">
    <property type="term" value="F:glyoxalase III activity"/>
    <property type="evidence" value="ECO:0007669"/>
    <property type="project" value="TreeGrafter"/>
</dbReference>
<dbReference type="GO" id="GO:0016740">
    <property type="term" value="F:transferase activity"/>
    <property type="evidence" value="ECO:0007669"/>
    <property type="project" value="UniProtKB-KW"/>
</dbReference>
<evidence type="ECO:0000313" key="5">
    <source>
        <dbReference type="EMBL" id="KAA0929845.1"/>
    </source>
</evidence>
<evidence type="ECO:0000256" key="3">
    <source>
        <dbReference type="ARBA" id="ARBA00038493"/>
    </source>
</evidence>
<dbReference type="GO" id="GO:0005737">
    <property type="term" value="C:cytoplasm"/>
    <property type="evidence" value="ECO:0007669"/>
    <property type="project" value="TreeGrafter"/>
</dbReference>
<sequence>MSNILIVMSAADVWERADGTAYPTGYWAEELAAPHERFVRAGHTVDFASPGGVLQPLDRHSADPAIAGENCAHYVAHAQKALGEFGPLLPLEDVDASAYDAIFLPGGHGPVVDLFEDRDLGRLLIAADHRNTVIGAVCHGPAALLSAVDDNGRWAFEGRRIAAFTNEEEELFGTADNAPWLQADRLAEQGARLEKGAPYEPFVVQDGNLFTGQNPASSGPLADAVNERLEELRTSRGR</sequence>
<dbReference type="Gene3D" id="3.40.50.880">
    <property type="match status" value="1"/>
</dbReference>
<comment type="similarity">
    <text evidence="3">Belongs to the peptidase C56 family. HSP31-like subfamily.</text>
</comment>
<keyword evidence="2" id="KW-0456">Lyase</keyword>
<evidence type="ECO:0000256" key="1">
    <source>
        <dbReference type="ARBA" id="ARBA00023016"/>
    </source>
</evidence>
<dbReference type="CDD" id="cd03141">
    <property type="entry name" value="GATase1_Hsp31_like"/>
    <property type="match status" value="1"/>
</dbReference>
<reference evidence="5 6" key="1">
    <citation type="submission" date="2019-05" db="EMBL/GenBank/DDBJ databases">
        <authorList>
            <person name="Hariharan J."/>
            <person name="Choudoir M.J."/>
            <person name="Diebold P."/>
            <person name="Panke-Buisse K."/>
            <person name="Buckley D.H."/>
        </authorList>
    </citation>
    <scope>NUCLEOTIDE SEQUENCE [LARGE SCALE GENOMIC DNA]</scope>
    <source>
        <strain evidence="5 6">SUN51</strain>
    </source>
</reference>
<evidence type="ECO:0000313" key="6">
    <source>
        <dbReference type="Proteomes" id="UP000324965"/>
    </source>
</evidence>
<accession>A0A5B0AML0</accession>
<dbReference type="Pfam" id="PF01965">
    <property type="entry name" value="DJ-1_PfpI"/>
    <property type="match status" value="1"/>
</dbReference>
<dbReference type="InterPro" id="IPR029062">
    <property type="entry name" value="Class_I_gatase-like"/>
</dbReference>
<dbReference type="RefSeq" id="WP_149514532.1">
    <property type="nucleotide sequence ID" value="NZ_VDFC01000049.1"/>
</dbReference>
<dbReference type="PANTHER" id="PTHR48094:SF11">
    <property type="entry name" value="GLUTATHIONE-INDEPENDENT GLYOXALASE HSP31-RELATED"/>
    <property type="match status" value="1"/>
</dbReference>
<keyword evidence="5" id="KW-0808">Transferase</keyword>
<organism evidence="5 6">
    <name type="scientific">Streptomyces apricus</name>
    <dbReference type="NCBI Taxonomy" id="1828112"/>
    <lineage>
        <taxon>Bacteria</taxon>
        <taxon>Bacillati</taxon>
        <taxon>Actinomycetota</taxon>
        <taxon>Actinomycetes</taxon>
        <taxon>Kitasatosporales</taxon>
        <taxon>Streptomycetaceae</taxon>
        <taxon>Streptomyces</taxon>
    </lineage>
</organism>
<feature type="domain" description="DJ-1/PfpI" evidence="4">
    <location>
        <begin position="29"/>
        <end position="218"/>
    </location>
</feature>
<dbReference type="OrthoDB" id="9792284at2"/>
<keyword evidence="6" id="KW-1185">Reference proteome</keyword>